<proteinExistence type="predicted"/>
<keyword evidence="2" id="KW-1185">Reference proteome</keyword>
<evidence type="ECO:0000313" key="1">
    <source>
        <dbReference type="EMBL" id="KRX44932.1"/>
    </source>
</evidence>
<comment type="caution">
    <text evidence="1">The sequence shown here is derived from an EMBL/GenBank/DDBJ whole genome shotgun (WGS) entry which is preliminary data.</text>
</comment>
<gene>
    <name evidence="1" type="ORF">T05_16487</name>
</gene>
<accession>A0A0V0U0Y0</accession>
<dbReference type="Proteomes" id="UP000055048">
    <property type="component" value="Unassembled WGS sequence"/>
</dbReference>
<dbReference type="AlphaFoldDB" id="A0A0V0U0Y0"/>
<name>A0A0V0U0Y0_9BILA</name>
<reference evidence="1 2" key="1">
    <citation type="submission" date="2015-01" db="EMBL/GenBank/DDBJ databases">
        <title>Evolution of Trichinella species and genotypes.</title>
        <authorList>
            <person name="Korhonen P.K."/>
            <person name="Edoardo P."/>
            <person name="Giuseppe L.R."/>
            <person name="Gasser R.B."/>
        </authorList>
    </citation>
    <scope>NUCLEOTIDE SEQUENCE [LARGE SCALE GENOMIC DNA]</scope>
    <source>
        <strain evidence="1">ISS417</strain>
    </source>
</reference>
<dbReference type="EMBL" id="JYDJ01000086">
    <property type="protein sequence ID" value="KRX44932.1"/>
    <property type="molecule type" value="Genomic_DNA"/>
</dbReference>
<organism evidence="1 2">
    <name type="scientific">Trichinella murrelli</name>
    <dbReference type="NCBI Taxonomy" id="144512"/>
    <lineage>
        <taxon>Eukaryota</taxon>
        <taxon>Metazoa</taxon>
        <taxon>Ecdysozoa</taxon>
        <taxon>Nematoda</taxon>
        <taxon>Enoplea</taxon>
        <taxon>Dorylaimia</taxon>
        <taxon>Trichinellida</taxon>
        <taxon>Trichinellidae</taxon>
        <taxon>Trichinella</taxon>
    </lineage>
</organism>
<evidence type="ECO:0000313" key="2">
    <source>
        <dbReference type="Proteomes" id="UP000055048"/>
    </source>
</evidence>
<sequence>MSRCAQTSTKVLFDKRWRCVTKVQLQDATFRVAYPTYVSRCLPLRAQCLSFMQIGVRRYRRIEDKRRHHKDKAKDH</sequence>
<protein>
    <submittedName>
        <fullName evidence="1">Uncharacterized protein</fullName>
    </submittedName>
</protein>